<dbReference type="Gene3D" id="3.30.200.20">
    <property type="entry name" value="Phosphorylase Kinase, domain 1"/>
    <property type="match status" value="1"/>
</dbReference>
<dbReference type="InterPro" id="IPR017441">
    <property type="entry name" value="Protein_kinase_ATP_BS"/>
</dbReference>
<evidence type="ECO:0000256" key="16">
    <source>
        <dbReference type="ARBA" id="ARBA00022989"/>
    </source>
</evidence>
<dbReference type="PANTHER" id="PTHR27008:SF596">
    <property type="entry name" value="OS02G0215500 PROTEIN"/>
    <property type="match status" value="1"/>
</dbReference>
<evidence type="ECO:0000256" key="22">
    <source>
        <dbReference type="ARBA" id="ARBA00054320"/>
    </source>
</evidence>
<keyword evidence="11" id="KW-0732">Signal</keyword>
<dbReference type="InterPro" id="IPR051809">
    <property type="entry name" value="Plant_receptor-like_S/T_kinase"/>
</dbReference>
<dbReference type="InterPro" id="IPR011009">
    <property type="entry name" value="Kinase-like_dom_sf"/>
</dbReference>
<dbReference type="SUPFAM" id="SSF52047">
    <property type="entry name" value="RNI-like"/>
    <property type="match status" value="1"/>
</dbReference>
<gene>
    <name evidence="29" type="primary">At3g47570_16</name>
    <name evidence="29" type="ORF">g.125662</name>
</gene>
<protein>
    <recommendedName>
        <fullName evidence="24">Receptor kinase-like protein Xa21</fullName>
        <ecNumber evidence="4">2.7.11.1</ecNumber>
    </recommendedName>
</protein>
<comment type="catalytic activity">
    <reaction evidence="20">
        <text>L-threonyl-[protein] + ATP = O-phospho-L-threonyl-[protein] + ADP + H(+)</text>
        <dbReference type="Rhea" id="RHEA:46608"/>
        <dbReference type="Rhea" id="RHEA-COMP:11060"/>
        <dbReference type="Rhea" id="RHEA-COMP:11605"/>
        <dbReference type="ChEBI" id="CHEBI:15378"/>
        <dbReference type="ChEBI" id="CHEBI:30013"/>
        <dbReference type="ChEBI" id="CHEBI:30616"/>
        <dbReference type="ChEBI" id="CHEBI:61977"/>
        <dbReference type="ChEBI" id="CHEBI:456216"/>
        <dbReference type="EC" id="2.7.11.1"/>
    </reaction>
</comment>
<evidence type="ECO:0000313" key="29">
    <source>
        <dbReference type="EMBL" id="JAT66259.1"/>
    </source>
</evidence>
<evidence type="ECO:0000259" key="28">
    <source>
        <dbReference type="PROSITE" id="PS50011"/>
    </source>
</evidence>
<feature type="transmembrane region" description="Helical" evidence="27">
    <location>
        <begin position="789"/>
        <end position="811"/>
    </location>
</feature>
<dbReference type="PROSITE" id="PS00108">
    <property type="entry name" value="PROTEIN_KINASE_ST"/>
    <property type="match status" value="1"/>
</dbReference>
<dbReference type="PROSITE" id="PS00107">
    <property type="entry name" value="PROTEIN_KINASE_ATP"/>
    <property type="match status" value="1"/>
</dbReference>
<dbReference type="FunFam" id="3.80.10.10:FF:000453">
    <property type="entry name" value="Leucine-rich receptor-like protein kinase family protein"/>
    <property type="match status" value="1"/>
</dbReference>
<reference evidence="29" key="1">
    <citation type="submission" date="2015-07" db="EMBL/GenBank/DDBJ databases">
        <title>Transcriptome Assembly of Anthurium amnicola.</title>
        <authorList>
            <person name="Suzuki J."/>
        </authorList>
    </citation>
    <scope>NUCLEOTIDE SEQUENCE</scope>
</reference>
<dbReference type="InterPro" id="IPR003591">
    <property type="entry name" value="Leu-rich_rpt_typical-subtyp"/>
</dbReference>
<keyword evidence="7" id="KW-0597">Phosphoprotein</keyword>
<evidence type="ECO:0000256" key="15">
    <source>
        <dbReference type="ARBA" id="ARBA00022840"/>
    </source>
</evidence>
<comment type="function">
    <text evidence="22">Receptor kinase that detects X.oryzae pv. oryzae protein Ax21 to promote innate immunity. Following X.oryzae pv. oryzae protein Ax21 detection, undergoes cleavage, releasing the processed protein kinase Xa21 chain.</text>
</comment>
<keyword evidence="12" id="KW-0677">Repeat</keyword>
<keyword evidence="16 27" id="KW-1133">Transmembrane helix</keyword>
<dbReference type="SMART" id="SM00365">
    <property type="entry name" value="LRR_SD22"/>
    <property type="match status" value="6"/>
</dbReference>
<feature type="domain" description="Protein kinase" evidence="28">
    <location>
        <begin position="844"/>
        <end position="1108"/>
    </location>
</feature>
<dbReference type="Gene3D" id="1.10.510.10">
    <property type="entry name" value="Transferase(Phosphotransferase) domain 1"/>
    <property type="match status" value="1"/>
</dbReference>
<dbReference type="SMART" id="SM00220">
    <property type="entry name" value="S_TKc"/>
    <property type="match status" value="1"/>
</dbReference>
<dbReference type="PRINTS" id="PR00019">
    <property type="entry name" value="LEURICHRPT"/>
</dbReference>
<dbReference type="FunFam" id="3.30.200.20:FF:000432">
    <property type="entry name" value="LRR receptor-like serine/threonine-protein kinase EFR"/>
    <property type="match status" value="1"/>
</dbReference>
<keyword evidence="14 29" id="KW-0418">Kinase</keyword>
<evidence type="ECO:0000256" key="18">
    <source>
        <dbReference type="ARBA" id="ARBA00023170"/>
    </source>
</evidence>
<dbReference type="SUPFAM" id="SSF56112">
    <property type="entry name" value="Protein kinase-like (PK-like)"/>
    <property type="match status" value="1"/>
</dbReference>
<evidence type="ECO:0000256" key="21">
    <source>
        <dbReference type="ARBA" id="ARBA00048679"/>
    </source>
</evidence>
<evidence type="ECO:0000256" key="25">
    <source>
        <dbReference type="PROSITE-ProRule" id="PRU10141"/>
    </source>
</evidence>
<keyword evidence="17 27" id="KW-0472">Membrane</keyword>
<comment type="catalytic activity">
    <reaction evidence="21">
        <text>L-seryl-[protein] + ATP = O-phospho-L-seryl-[protein] + ADP + H(+)</text>
        <dbReference type="Rhea" id="RHEA:17989"/>
        <dbReference type="Rhea" id="RHEA-COMP:9863"/>
        <dbReference type="Rhea" id="RHEA-COMP:11604"/>
        <dbReference type="ChEBI" id="CHEBI:15378"/>
        <dbReference type="ChEBI" id="CHEBI:29999"/>
        <dbReference type="ChEBI" id="CHEBI:30616"/>
        <dbReference type="ChEBI" id="CHEBI:83421"/>
        <dbReference type="ChEBI" id="CHEBI:456216"/>
        <dbReference type="EC" id="2.7.11.1"/>
    </reaction>
</comment>
<evidence type="ECO:0000256" key="2">
    <source>
        <dbReference type="ARBA" id="ARBA00004389"/>
    </source>
</evidence>
<evidence type="ECO:0000256" key="19">
    <source>
        <dbReference type="ARBA" id="ARBA00023180"/>
    </source>
</evidence>
<feature type="binding site" evidence="25">
    <location>
        <position position="873"/>
    </location>
    <ligand>
        <name>ATP</name>
        <dbReference type="ChEBI" id="CHEBI:30616"/>
    </ligand>
</feature>
<dbReference type="InterPro" id="IPR032675">
    <property type="entry name" value="LRR_dom_sf"/>
</dbReference>
<dbReference type="GO" id="GO:0005886">
    <property type="term" value="C:plasma membrane"/>
    <property type="evidence" value="ECO:0007669"/>
    <property type="project" value="UniProtKB-SubCell"/>
</dbReference>
<evidence type="ECO:0000256" key="12">
    <source>
        <dbReference type="ARBA" id="ARBA00022737"/>
    </source>
</evidence>
<dbReference type="FunFam" id="3.80.10.10:FF:000275">
    <property type="entry name" value="Leucine-rich repeat receptor-like protein kinase"/>
    <property type="match status" value="1"/>
</dbReference>
<evidence type="ECO:0000256" key="6">
    <source>
        <dbReference type="ARBA" id="ARBA00022527"/>
    </source>
</evidence>
<dbReference type="InterPro" id="IPR000719">
    <property type="entry name" value="Prot_kinase_dom"/>
</dbReference>
<dbReference type="SUPFAM" id="SSF52058">
    <property type="entry name" value="L domain-like"/>
    <property type="match status" value="1"/>
</dbReference>
<evidence type="ECO:0000256" key="9">
    <source>
        <dbReference type="ARBA" id="ARBA00022679"/>
    </source>
</evidence>
<dbReference type="EC" id="2.7.11.1" evidence="4"/>
<dbReference type="FunFam" id="3.80.10.10:FF:000383">
    <property type="entry name" value="Leucine-rich repeat receptor protein kinase EMS1"/>
    <property type="match status" value="1"/>
</dbReference>
<dbReference type="Pfam" id="PF08263">
    <property type="entry name" value="LRRNT_2"/>
    <property type="match status" value="1"/>
</dbReference>
<evidence type="ECO:0000256" key="14">
    <source>
        <dbReference type="ARBA" id="ARBA00022777"/>
    </source>
</evidence>
<evidence type="ECO:0000256" key="5">
    <source>
        <dbReference type="ARBA" id="ARBA00022475"/>
    </source>
</evidence>
<keyword evidence="18 29" id="KW-0675">Receptor</keyword>
<evidence type="ECO:0000256" key="13">
    <source>
        <dbReference type="ARBA" id="ARBA00022741"/>
    </source>
</evidence>
<evidence type="ECO:0000256" key="10">
    <source>
        <dbReference type="ARBA" id="ARBA00022692"/>
    </source>
</evidence>
<dbReference type="Pfam" id="PF07714">
    <property type="entry name" value="PK_Tyr_Ser-Thr"/>
    <property type="match status" value="1"/>
</dbReference>
<dbReference type="InterPro" id="IPR055414">
    <property type="entry name" value="LRR_R13L4/SHOC2-like"/>
</dbReference>
<comment type="subcellular location">
    <subcellularLocation>
        <location evidence="1">Cell membrane</location>
        <topology evidence="1">Single-pass type I membrane protein</topology>
    </subcellularLocation>
    <subcellularLocation>
        <location evidence="2">Endoplasmic reticulum membrane</location>
        <topology evidence="2">Single-pass membrane protein</topology>
    </subcellularLocation>
</comment>
<dbReference type="AlphaFoldDB" id="A0A1D1ZHC1"/>
<keyword evidence="9" id="KW-0808">Transferase</keyword>
<evidence type="ECO:0000256" key="11">
    <source>
        <dbReference type="ARBA" id="ARBA00022729"/>
    </source>
</evidence>
<proteinExistence type="inferred from homology"/>
<keyword evidence="15 25" id="KW-0067">ATP-binding</keyword>
<dbReference type="GO" id="GO:0005789">
    <property type="term" value="C:endoplasmic reticulum membrane"/>
    <property type="evidence" value="ECO:0007669"/>
    <property type="project" value="UniProtKB-SubCell"/>
</dbReference>
<dbReference type="FunFam" id="3.80.10.10:FF:000288">
    <property type="entry name" value="LRR receptor-like serine/threonine-protein kinase EFR"/>
    <property type="match status" value="1"/>
</dbReference>
<dbReference type="SMART" id="SM00369">
    <property type="entry name" value="LRR_TYP"/>
    <property type="match status" value="12"/>
</dbReference>
<evidence type="ECO:0000256" key="8">
    <source>
        <dbReference type="ARBA" id="ARBA00022614"/>
    </source>
</evidence>
<dbReference type="GO" id="GO:0004674">
    <property type="term" value="F:protein serine/threonine kinase activity"/>
    <property type="evidence" value="ECO:0007669"/>
    <property type="project" value="UniProtKB-KW"/>
</dbReference>
<evidence type="ECO:0000256" key="4">
    <source>
        <dbReference type="ARBA" id="ARBA00012513"/>
    </source>
</evidence>
<evidence type="ECO:0000256" key="27">
    <source>
        <dbReference type="SAM" id="Phobius"/>
    </source>
</evidence>
<dbReference type="GO" id="GO:0051707">
    <property type="term" value="P:response to other organism"/>
    <property type="evidence" value="ECO:0007669"/>
    <property type="project" value="UniProtKB-ARBA"/>
</dbReference>
<comment type="similarity">
    <text evidence="3">Belongs to the protein kinase superfamily. Ser/Thr protein kinase family.</text>
</comment>
<dbReference type="Gene3D" id="3.80.10.10">
    <property type="entry name" value="Ribonuclease Inhibitor"/>
    <property type="match status" value="4"/>
</dbReference>
<keyword evidence="6" id="KW-0723">Serine/threonine-protein kinase</keyword>
<dbReference type="FunFam" id="1.10.510.10:FF:000358">
    <property type="entry name" value="Putative leucine-rich repeat receptor-like serine/threonine-protein kinase"/>
    <property type="match status" value="1"/>
</dbReference>
<accession>A0A1D1ZHC1</accession>
<dbReference type="GO" id="GO:0009791">
    <property type="term" value="P:post-embryonic development"/>
    <property type="evidence" value="ECO:0007669"/>
    <property type="project" value="UniProtKB-ARBA"/>
</dbReference>
<dbReference type="GO" id="GO:0006952">
    <property type="term" value="P:defense response"/>
    <property type="evidence" value="ECO:0007669"/>
    <property type="project" value="UniProtKB-ARBA"/>
</dbReference>
<evidence type="ECO:0000256" key="20">
    <source>
        <dbReference type="ARBA" id="ARBA00047899"/>
    </source>
</evidence>
<name>A0A1D1ZHC1_9ARAE</name>
<dbReference type="Pfam" id="PF23598">
    <property type="entry name" value="LRR_14"/>
    <property type="match status" value="1"/>
</dbReference>
<evidence type="ECO:0000256" key="3">
    <source>
        <dbReference type="ARBA" id="ARBA00008684"/>
    </source>
</evidence>
<evidence type="ECO:0000256" key="7">
    <source>
        <dbReference type="ARBA" id="ARBA00022553"/>
    </source>
</evidence>
<evidence type="ECO:0000256" key="1">
    <source>
        <dbReference type="ARBA" id="ARBA00004251"/>
    </source>
</evidence>
<dbReference type="PROSITE" id="PS50011">
    <property type="entry name" value="PROTEIN_KINASE_DOM"/>
    <property type="match status" value="1"/>
</dbReference>
<dbReference type="InterPro" id="IPR008271">
    <property type="entry name" value="Ser/Thr_kinase_AS"/>
</dbReference>
<keyword evidence="8" id="KW-0433">Leucine-rich repeat</keyword>
<keyword evidence="19" id="KW-0325">Glycoprotein</keyword>
<dbReference type="InterPro" id="IPR001611">
    <property type="entry name" value="Leu-rich_rpt"/>
</dbReference>
<dbReference type="PROSITE" id="PS51450">
    <property type="entry name" value="LRR"/>
    <property type="match status" value="1"/>
</dbReference>
<organism evidence="29">
    <name type="scientific">Anthurium amnicola</name>
    <dbReference type="NCBI Taxonomy" id="1678845"/>
    <lineage>
        <taxon>Eukaryota</taxon>
        <taxon>Viridiplantae</taxon>
        <taxon>Streptophyta</taxon>
        <taxon>Embryophyta</taxon>
        <taxon>Tracheophyta</taxon>
        <taxon>Spermatophyta</taxon>
        <taxon>Magnoliopsida</taxon>
        <taxon>Liliopsida</taxon>
        <taxon>Araceae</taxon>
        <taxon>Pothoideae</taxon>
        <taxon>Potheae</taxon>
        <taxon>Anthurium</taxon>
    </lineage>
</organism>
<keyword evidence="10 27" id="KW-0812">Transmembrane</keyword>
<dbReference type="EMBL" id="GDJX01001677">
    <property type="protein sequence ID" value="JAT66259.1"/>
    <property type="molecule type" value="Transcribed_RNA"/>
</dbReference>
<evidence type="ECO:0000256" key="17">
    <source>
        <dbReference type="ARBA" id="ARBA00023136"/>
    </source>
</evidence>
<dbReference type="GO" id="GO:0005524">
    <property type="term" value="F:ATP binding"/>
    <property type="evidence" value="ECO:0007669"/>
    <property type="project" value="UniProtKB-UniRule"/>
</dbReference>
<keyword evidence="13 25" id="KW-0547">Nucleotide-binding</keyword>
<evidence type="ECO:0000256" key="23">
    <source>
        <dbReference type="ARBA" id="ARBA00056628"/>
    </source>
</evidence>
<sequence>MATPSKPSSFLKFGGEGCSTEPRPSCTPDVCSLFPVTLRAMELSSFAVWPSLLHARAVILLLFLLLVHSLSFCMCSVPPPGFIASPTNSPSSSPGRADDRLALLSFKSAISDDPLGATASWNESTPVCQWPGVTCGRQPPGRVTELVLDGHQLVGTMSPGLGNLTFLTKLHLPSNRLHGDIPWELGRLSRLQSLILSFNSLNGEIPSSLASCFGLQRLSLKANKLQGKIPANLSSCSELQVISFGENELAGKIPPELGSLSKLFYLNLSSNNLTGVIPPSLGNLSSLRFLYLSDNSLQEIIPPEFGSLSELEDLFLDRNKLTGEIPPQLGNLSNLYTLSLYENNLDGSIPTELGGMRSLETFDVYVNRLSGEIPLSLYNLSSLLTLQVGDNNLSGILPQDLGNTLPNLIFLHLFKNRFEGPIPSSLSNATRLEKIELSDNRFTGLIPSHLGALRHLRRLILGNNSLEAWEAKDWSFITSLANCRNLTELELYDNRLGGVLPTSIVNLSTQLTSLKLEGNQISGSIPAEIEKLVNLTKLHMSKNLLTGPIPATIGKLQNLQSLELGGNKFSGGIPSSLGKLSRLIKLSLGGNELEGTIPMDLGNCRNLQSLNLSSNRLNGIIPREVLSLSLLSSHLDLSRNNLTGSLPAEVGNLKNLNRLDVSENKLAGEIPVAIGQCAVLEYLHMEGNIFEGTIPQALCNLKGLQELDLSFNRLSGRIPVFLENLSLLHLNLSFNDFEGEVPHKGIFQNVSAVSLLGNTKLCGGGPEFHFQVCPMNDAKRRKFSSKLKIIVPVVGIVLLVVLLSSFIIYYLRKNSQNSLSPSELLRKHLTEISYAELHRSTDGFSSSNLIGMGSYGTVYRGKLGKDGEYVAVKVLNLKQLGASRSFITECDALKNVRHRNLVKIVTSCSGVDFEGHEFKALVYDLMPNGSLEEWLHPEVSELPKLKNLSFVQRLGVAIDVASAIDYLHQYVHISIIHSDLKPSNVLLDDRMTAHVGDFGLAMFLSSESSHYATCSVGLKGTIGYVAPEFGMVGKVSTSIDVYSYGILLLEMFTGKRPTDDIFKDGLTLHKFVGEALPDQVMDIVDLKLLSEEKDTEPIYDAQMTEKMLECLVSVFKLGLLCSKESHWERPKMGDISKALILTRDTFLGAECLRDKLSC</sequence>
<keyword evidence="5" id="KW-1003">Cell membrane</keyword>
<dbReference type="InterPro" id="IPR013210">
    <property type="entry name" value="LRR_N_plant-typ"/>
</dbReference>
<dbReference type="PANTHER" id="PTHR27008">
    <property type="entry name" value="OS04G0122200 PROTEIN"/>
    <property type="match status" value="1"/>
</dbReference>
<evidence type="ECO:0000256" key="24">
    <source>
        <dbReference type="ARBA" id="ARBA00072040"/>
    </source>
</evidence>
<dbReference type="InterPro" id="IPR001245">
    <property type="entry name" value="Ser-Thr/Tyr_kinase_cat_dom"/>
</dbReference>
<evidence type="ECO:0000256" key="26">
    <source>
        <dbReference type="SAM" id="MobiDB-lite"/>
    </source>
</evidence>
<feature type="region of interest" description="Disordered" evidence="26">
    <location>
        <begin position="1"/>
        <end position="22"/>
    </location>
</feature>
<dbReference type="Pfam" id="PF00560">
    <property type="entry name" value="LRR_1"/>
    <property type="match status" value="11"/>
</dbReference>
<comment type="function">
    <text evidence="23">The processed protein kinase Xa21 chain released by protein cleavage after X.oryzae pv. oryzae protein Ax21 detection translocates into the nucleus where it can bind and regulate WRKY62, a transcription factor. Confers resistance to the bacterial pathogen X.oryzae pv. oryzae (Xoo).</text>
</comment>